<dbReference type="InterPro" id="IPR050339">
    <property type="entry name" value="CC_SR_Kinase"/>
</dbReference>
<dbReference type="SMART" id="SM00220">
    <property type="entry name" value="S_TKc"/>
    <property type="match status" value="1"/>
</dbReference>
<reference evidence="6 7" key="1">
    <citation type="submission" date="2018-02" db="EMBL/GenBank/DDBJ databases">
        <title>Draft genome of wild Prunus yedoensis var. nudiflora.</title>
        <authorList>
            <person name="Baek S."/>
            <person name="Kim J.-H."/>
            <person name="Choi K."/>
            <person name="Kim G.-B."/>
            <person name="Cho A."/>
            <person name="Jang H."/>
            <person name="Shin C.-H."/>
            <person name="Yu H.-J."/>
            <person name="Mun J.-H."/>
        </authorList>
    </citation>
    <scope>NUCLEOTIDE SEQUENCE [LARGE SCALE GENOMIC DNA]</scope>
    <source>
        <strain evidence="7">cv. Jeju island</strain>
        <tissue evidence="6">Leaf</tissue>
    </source>
</reference>
<keyword evidence="7" id="KW-1185">Reference proteome</keyword>
<dbReference type="PROSITE" id="PS50011">
    <property type="entry name" value="PROTEIN_KINASE_DOM"/>
    <property type="match status" value="1"/>
</dbReference>
<feature type="domain" description="Protein kinase" evidence="5">
    <location>
        <begin position="1"/>
        <end position="190"/>
    </location>
</feature>
<evidence type="ECO:0000313" key="7">
    <source>
        <dbReference type="Proteomes" id="UP000250321"/>
    </source>
</evidence>
<dbReference type="OrthoDB" id="1194618at2759"/>
<evidence type="ECO:0000259" key="5">
    <source>
        <dbReference type="PROSITE" id="PS50011"/>
    </source>
</evidence>
<dbReference type="Gene3D" id="3.30.200.20">
    <property type="entry name" value="Phosphorylase Kinase, domain 1"/>
    <property type="match status" value="1"/>
</dbReference>
<dbReference type="GO" id="GO:0005634">
    <property type="term" value="C:nucleus"/>
    <property type="evidence" value="ECO:0007669"/>
    <property type="project" value="TreeGrafter"/>
</dbReference>
<dbReference type="Proteomes" id="UP000250321">
    <property type="component" value="Unassembled WGS sequence"/>
</dbReference>
<keyword evidence="1" id="KW-0808">Transferase</keyword>
<accession>A0A314XZN2</accession>
<gene>
    <name evidence="6" type="ORF">Pyn_19939</name>
</gene>
<keyword evidence="4" id="KW-0067">ATP-binding</keyword>
<proteinExistence type="predicted"/>
<dbReference type="Gene3D" id="1.10.510.10">
    <property type="entry name" value="Transferase(Phosphotransferase) domain 1"/>
    <property type="match status" value="1"/>
</dbReference>
<comment type="caution">
    <text evidence="6">The sequence shown here is derived from an EMBL/GenBank/DDBJ whole genome shotgun (WGS) entry which is preliminary data.</text>
</comment>
<dbReference type="EMBL" id="PJQY01001897">
    <property type="protein sequence ID" value="PQP98436.1"/>
    <property type="molecule type" value="Genomic_DNA"/>
</dbReference>
<evidence type="ECO:0000256" key="2">
    <source>
        <dbReference type="ARBA" id="ARBA00022741"/>
    </source>
</evidence>
<organism evidence="6 7">
    <name type="scientific">Prunus yedoensis var. nudiflora</name>
    <dbReference type="NCBI Taxonomy" id="2094558"/>
    <lineage>
        <taxon>Eukaryota</taxon>
        <taxon>Viridiplantae</taxon>
        <taxon>Streptophyta</taxon>
        <taxon>Embryophyta</taxon>
        <taxon>Tracheophyta</taxon>
        <taxon>Spermatophyta</taxon>
        <taxon>Magnoliopsida</taxon>
        <taxon>eudicotyledons</taxon>
        <taxon>Gunneridae</taxon>
        <taxon>Pentapetalae</taxon>
        <taxon>rosids</taxon>
        <taxon>fabids</taxon>
        <taxon>Rosales</taxon>
        <taxon>Rosaceae</taxon>
        <taxon>Amygdaloideae</taxon>
        <taxon>Amygdaleae</taxon>
        <taxon>Prunus</taxon>
    </lineage>
</organism>
<dbReference type="PANTHER" id="PTHR11042:SF136">
    <property type="entry name" value="EIF-2-ALPHA KINASE GCN2"/>
    <property type="match status" value="1"/>
</dbReference>
<evidence type="ECO:0000256" key="4">
    <source>
        <dbReference type="ARBA" id="ARBA00022840"/>
    </source>
</evidence>
<evidence type="ECO:0000256" key="3">
    <source>
        <dbReference type="ARBA" id="ARBA00022777"/>
    </source>
</evidence>
<dbReference type="PANTHER" id="PTHR11042">
    <property type="entry name" value="EUKARYOTIC TRANSLATION INITIATION FACTOR 2-ALPHA KINASE EIF2-ALPHA KINASE -RELATED"/>
    <property type="match status" value="1"/>
</dbReference>
<dbReference type="InterPro" id="IPR011009">
    <property type="entry name" value="Kinase-like_dom_sf"/>
</dbReference>
<keyword evidence="2" id="KW-0547">Nucleotide-binding</keyword>
<dbReference type="AlphaFoldDB" id="A0A314XZN2"/>
<protein>
    <submittedName>
        <fullName evidence="6">Putative serine/threonine-protein kinase ifkC</fullName>
    </submittedName>
</protein>
<keyword evidence="3 6" id="KW-0418">Kinase</keyword>
<dbReference type="GO" id="GO:0005829">
    <property type="term" value="C:cytosol"/>
    <property type="evidence" value="ECO:0007669"/>
    <property type="project" value="TreeGrafter"/>
</dbReference>
<evidence type="ECO:0000313" key="6">
    <source>
        <dbReference type="EMBL" id="PQP98436.1"/>
    </source>
</evidence>
<dbReference type="GO" id="GO:0004694">
    <property type="term" value="F:eukaryotic translation initiation factor 2alpha kinase activity"/>
    <property type="evidence" value="ECO:0007669"/>
    <property type="project" value="TreeGrafter"/>
</dbReference>
<name>A0A314XZN2_PRUYE</name>
<dbReference type="InterPro" id="IPR000719">
    <property type="entry name" value="Prot_kinase_dom"/>
</dbReference>
<dbReference type="Pfam" id="PF00069">
    <property type="entry name" value="Pkinase"/>
    <property type="match status" value="1"/>
</dbReference>
<sequence>MAMESLRFQEIKDWHVRQAAQETDYDEIKALGSGAYCVVVSCKSKIDETTYAVKKIAIGDEQEFKFDRVRSTLKDILENDKIITEDMCWSIFANIMAGLTYMHVQGIIHGDLSHANIFRCGDVWKIGDFGLVSSKNRIDKKTHSVKKVEISRFLDFDYNQVIREVETMTLLDHDNIVQYHMPVIWMVRIK</sequence>
<evidence type="ECO:0000256" key="1">
    <source>
        <dbReference type="ARBA" id="ARBA00022679"/>
    </source>
</evidence>
<dbReference type="STRING" id="2094558.A0A314XZN2"/>
<dbReference type="GO" id="GO:0005524">
    <property type="term" value="F:ATP binding"/>
    <property type="evidence" value="ECO:0007669"/>
    <property type="project" value="UniProtKB-KW"/>
</dbReference>
<dbReference type="SUPFAM" id="SSF56112">
    <property type="entry name" value="Protein kinase-like (PK-like)"/>
    <property type="match status" value="2"/>
</dbReference>